<dbReference type="KEGG" id="dpx:DAPPUDRAFT_264293"/>
<reference evidence="1 2" key="1">
    <citation type="journal article" date="2011" name="Science">
        <title>The ecoresponsive genome of Daphnia pulex.</title>
        <authorList>
            <person name="Colbourne J.K."/>
            <person name="Pfrender M.E."/>
            <person name="Gilbert D."/>
            <person name="Thomas W.K."/>
            <person name="Tucker A."/>
            <person name="Oakley T.H."/>
            <person name="Tokishita S."/>
            <person name="Aerts A."/>
            <person name="Arnold G.J."/>
            <person name="Basu M.K."/>
            <person name="Bauer D.J."/>
            <person name="Caceres C.E."/>
            <person name="Carmel L."/>
            <person name="Casola C."/>
            <person name="Choi J.H."/>
            <person name="Detter J.C."/>
            <person name="Dong Q."/>
            <person name="Dusheyko S."/>
            <person name="Eads B.D."/>
            <person name="Frohlich T."/>
            <person name="Geiler-Samerotte K.A."/>
            <person name="Gerlach D."/>
            <person name="Hatcher P."/>
            <person name="Jogdeo S."/>
            <person name="Krijgsveld J."/>
            <person name="Kriventseva E.V."/>
            <person name="Kultz D."/>
            <person name="Laforsch C."/>
            <person name="Lindquist E."/>
            <person name="Lopez J."/>
            <person name="Manak J.R."/>
            <person name="Muller J."/>
            <person name="Pangilinan J."/>
            <person name="Patwardhan R.P."/>
            <person name="Pitluck S."/>
            <person name="Pritham E.J."/>
            <person name="Rechtsteiner A."/>
            <person name="Rho M."/>
            <person name="Rogozin I.B."/>
            <person name="Sakarya O."/>
            <person name="Salamov A."/>
            <person name="Schaack S."/>
            <person name="Shapiro H."/>
            <person name="Shiga Y."/>
            <person name="Skalitzky C."/>
            <person name="Smith Z."/>
            <person name="Souvorov A."/>
            <person name="Sung W."/>
            <person name="Tang Z."/>
            <person name="Tsuchiya D."/>
            <person name="Tu H."/>
            <person name="Vos H."/>
            <person name="Wang M."/>
            <person name="Wolf Y.I."/>
            <person name="Yamagata H."/>
            <person name="Yamada T."/>
            <person name="Ye Y."/>
            <person name="Shaw J.R."/>
            <person name="Andrews J."/>
            <person name="Crease T.J."/>
            <person name="Tang H."/>
            <person name="Lucas S.M."/>
            <person name="Robertson H.M."/>
            <person name="Bork P."/>
            <person name="Koonin E.V."/>
            <person name="Zdobnov E.M."/>
            <person name="Grigoriev I.V."/>
            <person name="Lynch M."/>
            <person name="Boore J.L."/>
        </authorList>
    </citation>
    <scope>NUCLEOTIDE SEQUENCE [LARGE SCALE GENOMIC DNA]</scope>
</reference>
<organism evidence="1 2">
    <name type="scientific">Daphnia pulex</name>
    <name type="common">Water flea</name>
    <dbReference type="NCBI Taxonomy" id="6669"/>
    <lineage>
        <taxon>Eukaryota</taxon>
        <taxon>Metazoa</taxon>
        <taxon>Ecdysozoa</taxon>
        <taxon>Arthropoda</taxon>
        <taxon>Crustacea</taxon>
        <taxon>Branchiopoda</taxon>
        <taxon>Diplostraca</taxon>
        <taxon>Cladocera</taxon>
        <taxon>Anomopoda</taxon>
        <taxon>Daphniidae</taxon>
        <taxon>Daphnia</taxon>
    </lineage>
</organism>
<gene>
    <name evidence="1" type="ORF">DAPPUDRAFT_264293</name>
</gene>
<dbReference type="EMBL" id="GL732733">
    <property type="protein sequence ID" value="EFX65715.1"/>
    <property type="molecule type" value="Genomic_DNA"/>
</dbReference>
<accession>E9HRA2</accession>
<keyword evidence="2" id="KW-1185">Reference proteome</keyword>
<dbReference type="InParanoid" id="E9HRA2"/>
<dbReference type="Proteomes" id="UP000000305">
    <property type="component" value="Unassembled WGS sequence"/>
</dbReference>
<name>E9HRA2_DAPPU</name>
<evidence type="ECO:0000313" key="2">
    <source>
        <dbReference type="Proteomes" id="UP000000305"/>
    </source>
</evidence>
<sequence>MKTDGGKENRRKKAMQVVLVAREVLVVLAFLNPQERTCHENLQFPKDACGSSETR</sequence>
<proteinExistence type="predicted"/>
<dbReference type="AlphaFoldDB" id="E9HRA2"/>
<dbReference type="HOGENOM" id="CLU_3034475_0_0_1"/>
<protein>
    <submittedName>
        <fullName evidence="1">Uncharacterized protein</fullName>
    </submittedName>
</protein>
<evidence type="ECO:0000313" key="1">
    <source>
        <dbReference type="EMBL" id="EFX65715.1"/>
    </source>
</evidence>